<organism evidence="4">
    <name type="scientific">uncultured Alphaproteobacteria bacterium</name>
    <dbReference type="NCBI Taxonomy" id="91750"/>
    <lineage>
        <taxon>Bacteria</taxon>
        <taxon>Pseudomonadati</taxon>
        <taxon>Pseudomonadota</taxon>
        <taxon>Alphaproteobacteria</taxon>
        <taxon>environmental samples</taxon>
    </lineage>
</organism>
<keyword evidence="1 4" id="KW-0121">Carboxypeptidase</keyword>
<proteinExistence type="inferred from homology"/>
<dbReference type="Gene3D" id="1.10.1370.30">
    <property type="match status" value="1"/>
</dbReference>
<dbReference type="PANTHER" id="PTHR34217:SF1">
    <property type="entry name" value="CARBOXYPEPTIDASE 1"/>
    <property type="match status" value="1"/>
</dbReference>
<protein>
    <recommendedName>
        <fullName evidence="1">Metal-dependent carboxypeptidase</fullName>
        <ecNumber evidence="1">3.4.17.19</ecNumber>
    </recommendedName>
</protein>
<dbReference type="GO" id="GO:0006508">
    <property type="term" value="P:proteolysis"/>
    <property type="evidence" value="ECO:0007669"/>
    <property type="project" value="UniProtKB-UniRule"/>
</dbReference>
<dbReference type="AlphaFoldDB" id="A0A212KLQ0"/>
<dbReference type="EC" id="3.4.17.19" evidence="1"/>
<name>A0A212KLQ0_9PROT</name>
<dbReference type="InterPro" id="IPR001333">
    <property type="entry name" value="Peptidase_M32_Taq"/>
</dbReference>
<evidence type="ECO:0000256" key="1">
    <source>
        <dbReference type="PIRNR" id="PIRNR006615"/>
    </source>
</evidence>
<dbReference type="PRINTS" id="PR00998">
    <property type="entry name" value="CRBOXYPTASET"/>
</dbReference>
<comment type="cofactor">
    <cofactor evidence="2">
        <name>Zn(2+)</name>
        <dbReference type="ChEBI" id="CHEBI:29105"/>
    </cofactor>
    <text evidence="2">Binds 1 zinc ion per subunit.</text>
</comment>
<keyword evidence="1 2" id="KW-0479">Metal-binding</keyword>
<sequence>MSAYSDLKARFHKRSAIEGALATLQWDRAAMMPTGGADARAEQVAVLETLAHEILAAPELPELLEAAAAEDLGADDRANLAEMRHAWVHAAAVPADLVAALARAGAACEMAWRTARPAADFRAVLPRLETLLKLVREEAAAKAEALGVSPYDALLDGYEPGGKSAEIDATFADLAAFLPGFLDEVLARQAARPAPLPLPGRFPAATQRAMVRRVMTAMGFEFDHGRLDESAHPFCGGIADDVRLTTRYDEGDAFTGVFGVIHETGHALYERGLPEAWRGQPAGAARGMSLHESQSLTMEMQAGRGRAFLSWLAPVLAEAFGGAGPAWSVENFAALAQRVSRGFIRVDADEVTYPAHVILRYRLERAMIAGDLPLADLPGAWNQGMRELLGVTPPDDRLGCLQDIHWYDGAWGYFPTYTLGAMTAAQLFAAARAATPGLEDALARGDFAPLLGWMRANVHARASLLPTSEILRRATGKPLDAAAFKAHLAARYLS</sequence>
<dbReference type="PROSITE" id="PS52034">
    <property type="entry name" value="PEPTIDASE_M32"/>
    <property type="match status" value="1"/>
</dbReference>
<dbReference type="EMBL" id="FLUO01000003">
    <property type="protein sequence ID" value="SBW12584.1"/>
    <property type="molecule type" value="Genomic_DNA"/>
</dbReference>
<comment type="function">
    <text evidence="1">Broad specificity carboxypetidase that releases amino acids sequentially from the C-terminus, including neutral, aromatic, polar and basic residues.</text>
</comment>
<comment type="catalytic activity">
    <reaction evidence="1">
        <text>Release of a C-terminal amino acid with broad specificity, except for -Pro.</text>
        <dbReference type="EC" id="3.4.17.19"/>
    </reaction>
</comment>
<dbReference type="SUPFAM" id="SSF55486">
    <property type="entry name" value="Metalloproteases ('zincins'), catalytic domain"/>
    <property type="match status" value="1"/>
</dbReference>
<dbReference type="PIRSF" id="PIRSF006615">
    <property type="entry name" value="Zn_crbxpep_Taq"/>
    <property type="match status" value="1"/>
</dbReference>
<evidence type="ECO:0000313" key="4">
    <source>
        <dbReference type="EMBL" id="SBW12584.1"/>
    </source>
</evidence>
<keyword evidence="1" id="KW-0482">Metalloprotease</keyword>
<dbReference type="PANTHER" id="PTHR34217">
    <property type="entry name" value="METAL-DEPENDENT CARBOXYPEPTIDASE"/>
    <property type="match status" value="1"/>
</dbReference>
<dbReference type="Pfam" id="PF02074">
    <property type="entry name" value="Peptidase_M32"/>
    <property type="match status" value="1"/>
</dbReference>
<feature type="binding site" evidence="2">
    <location>
        <position position="266"/>
    </location>
    <ligand>
        <name>Zn(2+)</name>
        <dbReference type="ChEBI" id="CHEBI:29105"/>
        <note>catalytic</note>
    </ligand>
</feature>
<feature type="binding site" evidence="2">
    <location>
        <position position="292"/>
    </location>
    <ligand>
        <name>Zn(2+)</name>
        <dbReference type="ChEBI" id="CHEBI:29105"/>
        <note>catalytic</note>
    </ligand>
</feature>
<accession>A0A212KLQ0</accession>
<reference evidence="4" key="1">
    <citation type="submission" date="2016-04" db="EMBL/GenBank/DDBJ databases">
        <authorList>
            <person name="Evans L.H."/>
            <person name="Alamgir A."/>
            <person name="Owens N."/>
            <person name="Weber N.D."/>
            <person name="Virtaneva K."/>
            <person name="Barbian K."/>
            <person name="Babar A."/>
            <person name="Rosenke K."/>
        </authorList>
    </citation>
    <scope>NUCLEOTIDE SEQUENCE</scope>
    <source>
        <strain evidence="4">86</strain>
    </source>
</reference>
<gene>
    <name evidence="4" type="ORF">KL86APRO_30104</name>
</gene>
<evidence type="ECO:0000256" key="2">
    <source>
        <dbReference type="PIRSR" id="PIRSR006615-1"/>
    </source>
</evidence>
<evidence type="ECO:0000256" key="3">
    <source>
        <dbReference type="PIRSR" id="PIRSR006615-2"/>
    </source>
</evidence>
<dbReference type="GO" id="GO:0046872">
    <property type="term" value="F:metal ion binding"/>
    <property type="evidence" value="ECO:0007669"/>
    <property type="project" value="UniProtKB-KW"/>
</dbReference>
<keyword evidence="1 4" id="KW-0378">Hydrolase</keyword>
<dbReference type="CDD" id="cd06460">
    <property type="entry name" value="M32_Taq"/>
    <property type="match status" value="1"/>
</dbReference>
<feature type="binding site" evidence="2">
    <location>
        <position position="262"/>
    </location>
    <ligand>
        <name>Zn(2+)</name>
        <dbReference type="ChEBI" id="CHEBI:29105"/>
        <note>catalytic</note>
    </ligand>
</feature>
<dbReference type="GO" id="GO:0004181">
    <property type="term" value="F:metallocarboxypeptidase activity"/>
    <property type="evidence" value="ECO:0007669"/>
    <property type="project" value="UniProtKB-UniRule"/>
</dbReference>
<feature type="active site" description="Proton donor/acceptor" evidence="3">
    <location>
        <position position="263"/>
    </location>
</feature>
<comment type="similarity">
    <text evidence="1">Belongs to the peptidase M32 family.</text>
</comment>
<keyword evidence="1" id="KW-0645">Protease</keyword>
<keyword evidence="2" id="KW-0862">Zinc</keyword>